<dbReference type="Proteomes" id="UP000075809">
    <property type="component" value="Unassembled WGS sequence"/>
</dbReference>
<accession>A0A151WRF4</accession>
<dbReference type="GO" id="GO:0005783">
    <property type="term" value="C:endoplasmic reticulum"/>
    <property type="evidence" value="ECO:0007669"/>
    <property type="project" value="TreeGrafter"/>
</dbReference>
<comment type="catalytic activity">
    <reaction evidence="3">
        <text>n isopentenyl diphosphate + (2E,6E)-farnesyl diphosphate = a di-trans,poly-cis-polyprenyl diphosphate + n diphosphate</text>
        <dbReference type="Rhea" id="RHEA:53008"/>
        <dbReference type="Rhea" id="RHEA-COMP:19494"/>
        <dbReference type="ChEBI" id="CHEBI:33019"/>
        <dbReference type="ChEBI" id="CHEBI:128769"/>
        <dbReference type="ChEBI" id="CHEBI:136960"/>
        <dbReference type="ChEBI" id="CHEBI:175763"/>
        <dbReference type="EC" id="2.5.1.87"/>
    </reaction>
</comment>
<dbReference type="GO" id="GO:1904423">
    <property type="term" value="C:dehydrodolichyl diphosphate synthase complex"/>
    <property type="evidence" value="ECO:0007669"/>
    <property type="project" value="TreeGrafter"/>
</dbReference>
<dbReference type="InterPro" id="IPR018520">
    <property type="entry name" value="UPP_synth-like_CS"/>
</dbReference>
<organism evidence="6 7">
    <name type="scientific">Mycetomoellerius zeteki</name>
    <dbReference type="NCBI Taxonomy" id="64791"/>
    <lineage>
        <taxon>Eukaryota</taxon>
        <taxon>Metazoa</taxon>
        <taxon>Ecdysozoa</taxon>
        <taxon>Arthropoda</taxon>
        <taxon>Hexapoda</taxon>
        <taxon>Insecta</taxon>
        <taxon>Pterygota</taxon>
        <taxon>Neoptera</taxon>
        <taxon>Endopterygota</taxon>
        <taxon>Hymenoptera</taxon>
        <taxon>Apocrita</taxon>
        <taxon>Aculeata</taxon>
        <taxon>Formicoidea</taxon>
        <taxon>Formicidae</taxon>
        <taxon>Myrmicinae</taxon>
        <taxon>Mycetomoellerius</taxon>
    </lineage>
</organism>
<dbReference type="InterPro" id="IPR036424">
    <property type="entry name" value="UPP_synth-like_sf"/>
</dbReference>
<proteinExistence type="inferred from homology"/>
<dbReference type="Gene3D" id="3.40.1180.10">
    <property type="entry name" value="Decaprenyl diphosphate synthase-like"/>
    <property type="match status" value="1"/>
</dbReference>
<dbReference type="CDD" id="cd00475">
    <property type="entry name" value="Cis_IPPS"/>
    <property type="match status" value="1"/>
</dbReference>
<dbReference type="EMBL" id="KQ982807">
    <property type="protein sequence ID" value="KYQ50430.1"/>
    <property type="molecule type" value="Genomic_DNA"/>
</dbReference>
<name>A0A151WRF4_9HYME</name>
<keyword evidence="2 4" id="KW-0808">Transferase</keyword>
<keyword evidence="5" id="KW-0175">Coiled coil</keyword>
<dbReference type="PANTHER" id="PTHR10291:SF43">
    <property type="entry name" value="DEHYDRODOLICHYL DIPHOSPHATE SYNTHASE COMPLEX SUBUNIT DHDDS"/>
    <property type="match status" value="1"/>
</dbReference>
<evidence type="ECO:0000256" key="3">
    <source>
        <dbReference type="ARBA" id="ARBA00047353"/>
    </source>
</evidence>
<sequence length="223" mass="26714">MMSWLKERILNWFQFLALRIIKAGEVPKHVAFIMDGNRRYIKKQGGKERRHVKGCDKLFEMTNHCKNLGITEITFYTFSIENFKRSKEEVDELMDFLKQKFKYYIEEKEELMNDGICIRVIGNLSLVPEDLYKVIAEIMIITRENNEIVYNFALAYTCKYNYNEPYLCLHLILYITLRLRSGRMKLITDCLYTYKSPNPDLLIRTSGETRLSDFLMWQVRKRI</sequence>
<evidence type="ECO:0000313" key="7">
    <source>
        <dbReference type="Proteomes" id="UP000075809"/>
    </source>
</evidence>
<dbReference type="PANTHER" id="PTHR10291">
    <property type="entry name" value="DEHYDRODOLICHYL DIPHOSPHATE SYNTHASE FAMILY MEMBER"/>
    <property type="match status" value="1"/>
</dbReference>
<dbReference type="NCBIfam" id="TIGR00055">
    <property type="entry name" value="uppS"/>
    <property type="match status" value="1"/>
</dbReference>
<dbReference type="InterPro" id="IPR001441">
    <property type="entry name" value="UPP_synth-like"/>
</dbReference>
<comment type="similarity">
    <text evidence="1 4">Belongs to the UPP synthase family.</text>
</comment>
<evidence type="ECO:0000256" key="1">
    <source>
        <dbReference type="ARBA" id="ARBA00005432"/>
    </source>
</evidence>
<evidence type="ECO:0000256" key="4">
    <source>
        <dbReference type="RuleBase" id="RU363018"/>
    </source>
</evidence>
<dbReference type="SUPFAM" id="SSF64005">
    <property type="entry name" value="Undecaprenyl diphosphate synthase"/>
    <property type="match status" value="1"/>
</dbReference>
<evidence type="ECO:0000256" key="2">
    <source>
        <dbReference type="ARBA" id="ARBA00022679"/>
    </source>
</evidence>
<dbReference type="GO" id="GO:0016094">
    <property type="term" value="P:polyprenol biosynthetic process"/>
    <property type="evidence" value="ECO:0007669"/>
    <property type="project" value="TreeGrafter"/>
</dbReference>
<evidence type="ECO:0000313" key="6">
    <source>
        <dbReference type="EMBL" id="KYQ50430.1"/>
    </source>
</evidence>
<reference evidence="6 7" key="1">
    <citation type="submission" date="2015-09" db="EMBL/GenBank/DDBJ databases">
        <title>Trachymyrmex zeteki WGS genome.</title>
        <authorList>
            <person name="Nygaard S."/>
            <person name="Hu H."/>
            <person name="Boomsma J."/>
            <person name="Zhang G."/>
        </authorList>
    </citation>
    <scope>NUCLEOTIDE SEQUENCE [LARGE SCALE GENOMIC DNA]</scope>
    <source>
        <strain evidence="6">Tzet28-1</strain>
        <tissue evidence="6">Whole body</tissue>
    </source>
</reference>
<keyword evidence="7" id="KW-1185">Reference proteome</keyword>
<protein>
    <recommendedName>
        <fullName evidence="4">Alkyl transferase</fullName>
        <ecNumber evidence="4">2.5.1.-</ecNumber>
    </recommendedName>
</protein>
<dbReference type="EC" id="2.5.1.-" evidence="4"/>
<dbReference type="Pfam" id="PF01255">
    <property type="entry name" value="Prenyltransf"/>
    <property type="match status" value="1"/>
</dbReference>
<dbReference type="GO" id="GO:0045547">
    <property type="term" value="F:ditrans,polycis-polyprenyl diphosphate synthase [(2E,6E)-farnesyl diphosphate specific] activity"/>
    <property type="evidence" value="ECO:0007669"/>
    <property type="project" value="UniProtKB-EC"/>
</dbReference>
<dbReference type="STRING" id="64791.A0A151WRF4"/>
<dbReference type="AlphaFoldDB" id="A0A151WRF4"/>
<feature type="coiled-coil region" evidence="5">
    <location>
        <begin position="80"/>
        <end position="114"/>
    </location>
</feature>
<evidence type="ECO:0000256" key="5">
    <source>
        <dbReference type="SAM" id="Coils"/>
    </source>
</evidence>
<gene>
    <name evidence="6" type="ORF">ALC60_10548</name>
</gene>
<dbReference type="PROSITE" id="PS01066">
    <property type="entry name" value="UPP_SYNTHASE"/>
    <property type="match status" value="1"/>
</dbReference>